<dbReference type="InterPro" id="IPR001647">
    <property type="entry name" value="HTH_TetR"/>
</dbReference>
<gene>
    <name evidence="7" type="ORF">KIH74_27595</name>
</gene>
<accession>A0ABS5TNR3</accession>
<evidence type="ECO:0000256" key="4">
    <source>
        <dbReference type="PROSITE-ProRule" id="PRU00335"/>
    </source>
</evidence>
<dbReference type="PANTHER" id="PTHR30055">
    <property type="entry name" value="HTH-TYPE TRANSCRIPTIONAL REGULATOR RUTR"/>
    <property type="match status" value="1"/>
</dbReference>
<dbReference type="Pfam" id="PF00440">
    <property type="entry name" value="TetR_N"/>
    <property type="match status" value="1"/>
</dbReference>
<dbReference type="SUPFAM" id="SSF46689">
    <property type="entry name" value="Homeodomain-like"/>
    <property type="match status" value="1"/>
</dbReference>
<evidence type="ECO:0000259" key="6">
    <source>
        <dbReference type="PROSITE" id="PS50977"/>
    </source>
</evidence>
<dbReference type="InterPro" id="IPR050109">
    <property type="entry name" value="HTH-type_TetR-like_transc_reg"/>
</dbReference>
<dbReference type="PROSITE" id="PS50977">
    <property type="entry name" value="HTH_TETR_2"/>
    <property type="match status" value="1"/>
</dbReference>
<evidence type="ECO:0000256" key="5">
    <source>
        <dbReference type="SAM" id="MobiDB-lite"/>
    </source>
</evidence>
<feature type="domain" description="HTH tetR-type" evidence="6">
    <location>
        <begin position="6"/>
        <end position="66"/>
    </location>
</feature>
<protein>
    <submittedName>
        <fullName evidence="7">TetR/AcrR family transcriptional regulator</fullName>
    </submittedName>
</protein>
<evidence type="ECO:0000313" key="8">
    <source>
        <dbReference type="Proteomes" id="UP001197247"/>
    </source>
</evidence>
<comment type="caution">
    <text evidence="7">The sequence shown here is derived from an EMBL/GenBank/DDBJ whole genome shotgun (WGS) entry which is preliminary data.</text>
</comment>
<evidence type="ECO:0000256" key="1">
    <source>
        <dbReference type="ARBA" id="ARBA00023015"/>
    </source>
</evidence>
<feature type="DNA-binding region" description="H-T-H motif" evidence="4">
    <location>
        <begin position="29"/>
        <end position="48"/>
    </location>
</feature>
<feature type="region of interest" description="Disordered" evidence="5">
    <location>
        <begin position="190"/>
        <end position="210"/>
    </location>
</feature>
<dbReference type="Gene3D" id="1.10.357.10">
    <property type="entry name" value="Tetracycline Repressor, domain 2"/>
    <property type="match status" value="1"/>
</dbReference>
<dbReference type="RefSeq" id="WP_214159274.1">
    <property type="nucleotide sequence ID" value="NZ_JAHBAY010000013.1"/>
</dbReference>
<keyword evidence="3" id="KW-0804">Transcription</keyword>
<keyword evidence="1" id="KW-0805">Transcription regulation</keyword>
<evidence type="ECO:0000256" key="3">
    <source>
        <dbReference type="ARBA" id="ARBA00023163"/>
    </source>
</evidence>
<keyword evidence="8" id="KW-1185">Reference proteome</keyword>
<proteinExistence type="predicted"/>
<dbReference type="PANTHER" id="PTHR30055:SF238">
    <property type="entry name" value="MYCOFACTOCIN BIOSYNTHESIS TRANSCRIPTIONAL REGULATOR MFTR-RELATED"/>
    <property type="match status" value="1"/>
</dbReference>
<evidence type="ECO:0000256" key="2">
    <source>
        <dbReference type="ARBA" id="ARBA00023125"/>
    </source>
</evidence>
<sequence>MGRWEPNTRLKLIDAAVELFAADGYESTTVAQIAARAGVSKMTFFRHFSDKREVLFAGQAEQEQMMREAVAAAPAGAGAFEPAAAAVVSVAQMFPDERREPTARILAVIGSHDDLRERAAFKRAHLTRMLEESLIARGVPAAAAGVAADLVSRALHEAMARWARPGAPDNLAETTRQVLDELTDAVAELASESSRADRSIVAGTPSRGAR</sequence>
<reference evidence="7 8" key="1">
    <citation type="submission" date="2021-05" db="EMBL/GenBank/DDBJ databases">
        <title>Kineosporia and Streptomyces sp. nov. two new marine actinobacteria isolated from Coral.</title>
        <authorList>
            <person name="Buangrab K."/>
            <person name="Sutthacheep M."/>
            <person name="Yeemin T."/>
            <person name="Harunari E."/>
            <person name="Igarashi Y."/>
            <person name="Kanchanasin P."/>
            <person name="Tanasupawat S."/>
            <person name="Phongsopitanun W."/>
        </authorList>
    </citation>
    <scope>NUCLEOTIDE SEQUENCE [LARGE SCALE GENOMIC DNA]</scope>
    <source>
        <strain evidence="7 8">J2-2</strain>
    </source>
</reference>
<evidence type="ECO:0000313" key="7">
    <source>
        <dbReference type="EMBL" id="MBT0772740.1"/>
    </source>
</evidence>
<name>A0ABS5TNR3_9ACTN</name>
<dbReference type="EMBL" id="JAHBAY010000013">
    <property type="protein sequence ID" value="MBT0772740.1"/>
    <property type="molecule type" value="Genomic_DNA"/>
</dbReference>
<dbReference type="Proteomes" id="UP001197247">
    <property type="component" value="Unassembled WGS sequence"/>
</dbReference>
<organism evidence="7 8">
    <name type="scientific">Kineosporia corallincola</name>
    <dbReference type="NCBI Taxonomy" id="2835133"/>
    <lineage>
        <taxon>Bacteria</taxon>
        <taxon>Bacillati</taxon>
        <taxon>Actinomycetota</taxon>
        <taxon>Actinomycetes</taxon>
        <taxon>Kineosporiales</taxon>
        <taxon>Kineosporiaceae</taxon>
        <taxon>Kineosporia</taxon>
    </lineage>
</organism>
<keyword evidence="2 4" id="KW-0238">DNA-binding</keyword>
<dbReference type="PRINTS" id="PR00455">
    <property type="entry name" value="HTHTETR"/>
</dbReference>
<dbReference type="InterPro" id="IPR009057">
    <property type="entry name" value="Homeodomain-like_sf"/>
</dbReference>